<dbReference type="Proteomes" id="UP001054837">
    <property type="component" value="Unassembled WGS sequence"/>
</dbReference>
<dbReference type="AlphaFoldDB" id="A0AAV4VW80"/>
<organism evidence="2 3">
    <name type="scientific">Caerostris darwini</name>
    <dbReference type="NCBI Taxonomy" id="1538125"/>
    <lineage>
        <taxon>Eukaryota</taxon>
        <taxon>Metazoa</taxon>
        <taxon>Ecdysozoa</taxon>
        <taxon>Arthropoda</taxon>
        <taxon>Chelicerata</taxon>
        <taxon>Arachnida</taxon>
        <taxon>Araneae</taxon>
        <taxon>Araneomorphae</taxon>
        <taxon>Entelegynae</taxon>
        <taxon>Araneoidea</taxon>
        <taxon>Araneidae</taxon>
        <taxon>Caerostris</taxon>
    </lineage>
</organism>
<comment type="caution">
    <text evidence="2">The sequence shown here is derived from an EMBL/GenBank/DDBJ whole genome shotgun (WGS) entry which is preliminary data.</text>
</comment>
<reference evidence="2 3" key="1">
    <citation type="submission" date="2021-06" db="EMBL/GenBank/DDBJ databases">
        <title>Caerostris darwini draft genome.</title>
        <authorList>
            <person name="Kono N."/>
            <person name="Arakawa K."/>
        </authorList>
    </citation>
    <scope>NUCLEOTIDE SEQUENCE [LARGE SCALE GENOMIC DNA]</scope>
</reference>
<evidence type="ECO:0000256" key="1">
    <source>
        <dbReference type="SAM" id="MobiDB-lite"/>
    </source>
</evidence>
<evidence type="ECO:0000313" key="3">
    <source>
        <dbReference type="Proteomes" id="UP001054837"/>
    </source>
</evidence>
<dbReference type="EMBL" id="BPLQ01013725">
    <property type="protein sequence ID" value="GIY74278.1"/>
    <property type="molecule type" value="Genomic_DNA"/>
</dbReference>
<name>A0AAV4VW80_9ARAC</name>
<feature type="region of interest" description="Disordered" evidence="1">
    <location>
        <begin position="1"/>
        <end position="56"/>
    </location>
</feature>
<protein>
    <submittedName>
        <fullName evidence="2">Uncharacterized protein</fullName>
    </submittedName>
</protein>
<sequence>MDKHLPGRIRSSTGEKSIHHPFCTPSAKRSNLPSRNQEVSADVRSRRGGGAANENSKRQEYRFGICIKVTKPSHNPRHHFRTFLFLFFPWGFTTPLAFSRDVPRDGEIVIGRVLYPFSAGEGGGYRMAKEQK</sequence>
<feature type="compositionally biased region" description="Polar residues" evidence="1">
    <location>
        <begin position="27"/>
        <end position="39"/>
    </location>
</feature>
<accession>A0AAV4VW80</accession>
<keyword evidence="3" id="KW-1185">Reference proteome</keyword>
<proteinExistence type="predicted"/>
<gene>
    <name evidence="2" type="ORF">CDAR_541481</name>
</gene>
<evidence type="ECO:0000313" key="2">
    <source>
        <dbReference type="EMBL" id="GIY74278.1"/>
    </source>
</evidence>